<dbReference type="NCBIfam" id="TIGR02643">
    <property type="entry name" value="T_phosphoryl"/>
    <property type="match status" value="1"/>
</dbReference>
<comment type="similarity">
    <text evidence="1">Belongs to the thymidine/pyrimidine-nucleoside phosphorylase family.</text>
</comment>
<dbReference type="SUPFAM" id="SSF47648">
    <property type="entry name" value="Nucleoside phosphorylase/phosphoribosyltransferase N-terminal domain"/>
    <property type="match status" value="1"/>
</dbReference>
<dbReference type="PROSITE" id="PS00647">
    <property type="entry name" value="THYMID_PHOSPHORYLASE"/>
    <property type="match status" value="1"/>
</dbReference>
<dbReference type="PANTHER" id="PTHR10515">
    <property type="entry name" value="THYMIDINE PHOSPHORYLASE"/>
    <property type="match status" value="1"/>
</dbReference>
<keyword evidence="4 8" id="KW-0328">Glycosyltransferase</keyword>
<keyword evidence="5 8" id="KW-0808">Transferase</keyword>
<dbReference type="Pfam" id="PF07831">
    <property type="entry name" value="PYNP_C"/>
    <property type="match status" value="1"/>
</dbReference>
<dbReference type="InterPro" id="IPR013465">
    <property type="entry name" value="Thymidine_Pase"/>
</dbReference>
<dbReference type="Gene3D" id="1.20.970.10">
    <property type="entry name" value="Transferase, Pyrimidine Nucleoside Phosphorylase, Chain C"/>
    <property type="match status" value="1"/>
</dbReference>
<dbReference type="InterPro" id="IPR017459">
    <property type="entry name" value="Glycosyl_Trfase_fam3_N_dom"/>
</dbReference>
<comment type="caution">
    <text evidence="8">The sequence shown here is derived from an EMBL/GenBank/DDBJ whole genome shotgun (WGS) entry which is preliminary data.</text>
</comment>
<gene>
    <name evidence="8" type="primary">deoA</name>
    <name evidence="8" type="ORF">AB6M95_19255</name>
</gene>
<evidence type="ECO:0000313" key="9">
    <source>
        <dbReference type="Proteomes" id="UP001568698"/>
    </source>
</evidence>
<dbReference type="InterPro" id="IPR013102">
    <property type="entry name" value="PYNP_C"/>
</dbReference>
<dbReference type="Pfam" id="PF00591">
    <property type="entry name" value="Glycos_transf_3"/>
    <property type="match status" value="1"/>
</dbReference>
<dbReference type="EC" id="2.4.2.4" evidence="3"/>
<dbReference type="HAMAP" id="MF_01628">
    <property type="entry name" value="Thymid_phosp"/>
    <property type="match status" value="1"/>
</dbReference>
<dbReference type="SUPFAM" id="SSF54680">
    <property type="entry name" value="Pyrimidine nucleoside phosphorylase C-terminal domain"/>
    <property type="match status" value="1"/>
</dbReference>
<comment type="subunit">
    <text evidence="2">Homodimer.</text>
</comment>
<dbReference type="InterPro" id="IPR036566">
    <property type="entry name" value="PYNP-like_C_sf"/>
</dbReference>
<dbReference type="InterPro" id="IPR000312">
    <property type="entry name" value="Glycosyl_Trfase_fam3"/>
</dbReference>
<accession>A0ABV4K7D0</accession>
<dbReference type="InterPro" id="IPR017872">
    <property type="entry name" value="Pyrmidine_PPase_CS"/>
</dbReference>
<dbReference type="EMBL" id="JBGLYH010000109">
    <property type="protein sequence ID" value="MEZ7198889.1"/>
    <property type="molecule type" value="Genomic_DNA"/>
</dbReference>
<dbReference type="InterPro" id="IPR000053">
    <property type="entry name" value="Thymidine/pyrmidine_PPase"/>
</dbReference>
<dbReference type="InterPro" id="IPR018090">
    <property type="entry name" value="Pyrmidine_PPas_bac/euk"/>
</dbReference>
<feature type="domain" description="Pyrimidine nucleoside phosphorylase C-terminal" evidence="7">
    <location>
        <begin position="351"/>
        <end position="425"/>
    </location>
</feature>
<evidence type="ECO:0000256" key="4">
    <source>
        <dbReference type="ARBA" id="ARBA00022676"/>
    </source>
</evidence>
<evidence type="ECO:0000313" key="8">
    <source>
        <dbReference type="EMBL" id="MEZ7198889.1"/>
    </source>
</evidence>
<dbReference type="SMART" id="SM00941">
    <property type="entry name" value="PYNP_C"/>
    <property type="match status" value="1"/>
</dbReference>
<evidence type="ECO:0000256" key="6">
    <source>
        <dbReference type="ARBA" id="ARBA00048550"/>
    </source>
</evidence>
<dbReference type="InterPro" id="IPR035902">
    <property type="entry name" value="Nuc_phospho_transferase"/>
</dbReference>
<dbReference type="PANTHER" id="PTHR10515:SF0">
    <property type="entry name" value="THYMIDINE PHOSPHORYLASE"/>
    <property type="match status" value="1"/>
</dbReference>
<evidence type="ECO:0000256" key="1">
    <source>
        <dbReference type="ARBA" id="ARBA00006915"/>
    </source>
</evidence>
<dbReference type="Pfam" id="PF02885">
    <property type="entry name" value="Glycos_trans_3N"/>
    <property type="match status" value="1"/>
</dbReference>
<evidence type="ECO:0000256" key="2">
    <source>
        <dbReference type="ARBA" id="ARBA00011738"/>
    </source>
</evidence>
<evidence type="ECO:0000256" key="3">
    <source>
        <dbReference type="ARBA" id="ARBA00011892"/>
    </source>
</evidence>
<dbReference type="InterPro" id="IPR036320">
    <property type="entry name" value="Glycosyl_Trfase_fam3_N_dom_sf"/>
</dbReference>
<dbReference type="PIRSF" id="PIRSF000478">
    <property type="entry name" value="TP_PyNP"/>
    <property type="match status" value="1"/>
</dbReference>
<dbReference type="SUPFAM" id="SSF52418">
    <property type="entry name" value="Nucleoside phosphorylase/phosphoribosyltransferase catalytic domain"/>
    <property type="match status" value="1"/>
</dbReference>
<evidence type="ECO:0000259" key="7">
    <source>
        <dbReference type="SMART" id="SM00941"/>
    </source>
</evidence>
<dbReference type="Gene3D" id="3.40.1030.10">
    <property type="entry name" value="Nucleoside phosphorylase/phosphoribosyltransferase catalytic domain"/>
    <property type="match status" value="1"/>
</dbReference>
<dbReference type="NCBIfam" id="NF004490">
    <property type="entry name" value="PRK05820.1"/>
    <property type="match status" value="1"/>
</dbReference>
<dbReference type="Gene3D" id="3.90.1170.30">
    <property type="entry name" value="Pyrimidine nucleoside phosphorylase-like, C-terminal domain"/>
    <property type="match status" value="1"/>
</dbReference>
<dbReference type="RefSeq" id="WP_371388366.1">
    <property type="nucleotide sequence ID" value="NZ_JBGLYH010000109.1"/>
</dbReference>
<evidence type="ECO:0000256" key="5">
    <source>
        <dbReference type="ARBA" id="ARBA00022679"/>
    </source>
</evidence>
<organism evidence="8 9">
    <name type="scientific">Pseudodesulfovibrio karagichevae</name>
    <dbReference type="NCBI Taxonomy" id="3239305"/>
    <lineage>
        <taxon>Bacteria</taxon>
        <taxon>Pseudomonadati</taxon>
        <taxon>Thermodesulfobacteriota</taxon>
        <taxon>Desulfovibrionia</taxon>
        <taxon>Desulfovibrionales</taxon>
        <taxon>Desulfovibrionaceae</taxon>
    </lineage>
</organism>
<comment type="catalytic activity">
    <reaction evidence="6">
        <text>thymidine + phosphate = 2-deoxy-alpha-D-ribose 1-phosphate + thymine</text>
        <dbReference type="Rhea" id="RHEA:16037"/>
        <dbReference type="ChEBI" id="CHEBI:17748"/>
        <dbReference type="ChEBI" id="CHEBI:17821"/>
        <dbReference type="ChEBI" id="CHEBI:43474"/>
        <dbReference type="ChEBI" id="CHEBI:57259"/>
        <dbReference type="EC" id="2.4.2.4"/>
    </reaction>
</comment>
<sequence>MTFIPQEIIRKKRDGQELPEADIRAMVRGITDGSASEGQVAAFAMAVFFRGMTLKERITLTEAMRDSGRVLDWPQLGIAQGVADKHSTGGVGDKVSLILGPLAAACGASVPMISGRGLGHTGGTLDKFDAIPGYDTAPDLETFARVVREAGCAIIGQTADLAPADRRLYAVRDVTATVESMDLITASILSKKLAAGLQGLVMDVKFGSGAFMEKYADARALAESIVTVATGAGVPTTALLTDMNEVLGDTVGNAVEVCEAVNFLTGAKREPRLAEVTLACTGEMIVLAGVADDMDDATRKMETALANGAAAERFERMVAGLGGPKDFLERTDEYLDAALVQRPVYPDRPGFITAMDSRAVGMALVAMGGGRTRADQAIDHGVGMTGFARIGDTVGPDAPLCTVRARNEAQADMAAERIRAAVTLGDAPPAARPVVRERITADTARGAA</sequence>
<dbReference type="Proteomes" id="UP001568698">
    <property type="component" value="Unassembled WGS sequence"/>
</dbReference>
<reference evidence="8 9" key="1">
    <citation type="submission" date="2024-08" db="EMBL/GenBank/DDBJ databases">
        <title>Sulfate-reducing bacteria isolated from formation water of the oil field in Kazakhstan and description of Pseudodesulfovibrio sp.</title>
        <authorList>
            <person name="Bidzhieva S.K."/>
            <person name="Tourova T.P."/>
            <person name="Grouzdev D.S."/>
            <person name="Beletsky A.V."/>
            <person name="Sokolova D.S."/>
            <person name="Samigullina S.R."/>
            <person name="Poltaraus A.B."/>
            <person name="Avtukh A.N."/>
            <person name="Tereshina V.M."/>
            <person name="Zhaparov N.S."/>
            <person name="Mardanov A.V."/>
            <person name="Nazina T.N."/>
        </authorList>
    </citation>
    <scope>NUCLEOTIDE SEQUENCE [LARGE SCALE GENOMIC DNA]</scope>
    <source>
        <strain evidence="8 9">9FUS</strain>
    </source>
</reference>
<dbReference type="NCBIfam" id="TIGR02644">
    <property type="entry name" value="Y_phosphoryl"/>
    <property type="match status" value="1"/>
</dbReference>
<keyword evidence="9" id="KW-1185">Reference proteome</keyword>
<dbReference type="GO" id="GO:0009032">
    <property type="term" value="F:thymidine phosphorylase activity"/>
    <property type="evidence" value="ECO:0007669"/>
    <property type="project" value="UniProtKB-EC"/>
</dbReference>
<proteinExistence type="inferred from homology"/>
<protein>
    <recommendedName>
        <fullName evidence="3">thymidine phosphorylase</fullName>
        <ecNumber evidence="3">2.4.2.4</ecNumber>
    </recommendedName>
</protein>
<name>A0ABV4K7D0_9BACT</name>